<accession>A0A3A1V272</accession>
<dbReference type="EMBL" id="QXQA01000004">
    <property type="protein sequence ID" value="RIX53512.1"/>
    <property type="molecule type" value="Genomic_DNA"/>
</dbReference>
<keyword evidence="2" id="KW-1185">Reference proteome</keyword>
<gene>
    <name evidence="1" type="ORF">D3P08_08710</name>
</gene>
<name>A0A3A1V272_9BACL</name>
<sequence length="291" mass="32207">MKARFIIPLIVCLLMTAGSAGVVWGSANPEWSYTFLSADSPYRQLYKLDQTAAALYTAANANNRQAAYAELQKLNKLLAKEMLQAYGTPTGWAALKKDAAAIEMALSNGYHHQQWIEEAVRVRLGADSLIGGGGALWLQYEGLLQEDLLTVRKAWKRQTDDSAIAARAMLNELKQHARRIEIAALYAGDSVRMNELLARISYTDRLLDESASLGSNANRKEQIERSLDGIETAVIGVFMPYEDTFALPAVSVPAAAHPLKWSLFLGTIISAVLTWTGWRKYKQNPYGIKKL</sequence>
<dbReference type="Pfam" id="PF09577">
    <property type="entry name" value="Spore_YpjB"/>
    <property type="match status" value="1"/>
</dbReference>
<reference evidence="1 2" key="1">
    <citation type="submission" date="2018-09" db="EMBL/GenBank/DDBJ databases">
        <title>Paenibacillus aracenensis nov. sp. isolated from a cave in southern Spain.</title>
        <authorList>
            <person name="Jurado V."/>
            <person name="Gutierrez-Patricio S."/>
            <person name="Gonzalez-Pimentel J.L."/>
            <person name="Miller A.Z."/>
            <person name="Laiz L."/>
            <person name="Saiz-Jimenez C."/>
        </authorList>
    </citation>
    <scope>NUCLEOTIDE SEQUENCE [LARGE SCALE GENOMIC DNA]</scope>
    <source>
        <strain evidence="1 2">DSM 22867</strain>
    </source>
</reference>
<evidence type="ECO:0000313" key="1">
    <source>
        <dbReference type="EMBL" id="RIX53512.1"/>
    </source>
</evidence>
<organism evidence="1 2">
    <name type="scientific">Paenibacillus nanensis</name>
    <dbReference type="NCBI Taxonomy" id="393251"/>
    <lineage>
        <taxon>Bacteria</taxon>
        <taxon>Bacillati</taxon>
        <taxon>Bacillota</taxon>
        <taxon>Bacilli</taxon>
        <taxon>Bacillales</taxon>
        <taxon>Paenibacillaceae</taxon>
        <taxon>Paenibacillus</taxon>
    </lineage>
</organism>
<dbReference type="AlphaFoldDB" id="A0A3A1V272"/>
<comment type="caution">
    <text evidence="1">The sequence shown here is derived from an EMBL/GenBank/DDBJ whole genome shotgun (WGS) entry which is preliminary data.</text>
</comment>
<protein>
    <recommendedName>
        <fullName evidence="3">Sporulation protein</fullName>
    </recommendedName>
</protein>
<proteinExistence type="predicted"/>
<evidence type="ECO:0000313" key="2">
    <source>
        <dbReference type="Proteomes" id="UP000266482"/>
    </source>
</evidence>
<dbReference type="Proteomes" id="UP000266482">
    <property type="component" value="Unassembled WGS sequence"/>
</dbReference>
<dbReference type="OrthoDB" id="2464294at2"/>
<dbReference type="RefSeq" id="WP_119599121.1">
    <property type="nucleotide sequence ID" value="NZ_QXQA01000004.1"/>
</dbReference>
<evidence type="ECO:0008006" key="3">
    <source>
        <dbReference type="Google" id="ProtNLM"/>
    </source>
</evidence>
<dbReference type="InterPro" id="IPR014231">
    <property type="entry name" value="Spore_YpjB"/>
</dbReference>